<name>A0AAW6TAQ7_9MICO</name>
<gene>
    <name evidence="2" type="ORF">QF206_06700</name>
</gene>
<comment type="caution">
    <text evidence="2">The sequence shown here is derived from an EMBL/GenBank/DDBJ whole genome shotgun (WGS) entry which is preliminary data.</text>
</comment>
<dbReference type="SUPFAM" id="SSF51338">
    <property type="entry name" value="Composite domain of metallo-dependent hydrolases"/>
    <property type="match status" value="1"/>
</dbReference>
<keyword evidence="3" id="KW-1185">Reference proteome</keyword>
<protein>
    <submittedName>
        <fullName evidence="2">Dihydroorotase family protein</fullName>
    </submittedName>
</protein>
<accession>A0AAW6TAQ7</accession>
<sequence length="446" mass="47248">MIRNARVDGSRDGEQLIDIGIAEGKIVAMTEPGMLSAPEELDAAGRTVVPGAVDVHVHLGNGPQTVIEDLVTETRMAASGGVTTICPYIISAGGYDDIMGQLADAVSERSAVDVFPQLGIVSPDQISEVPRLHREFGVRAFKCFMGYKGAEASPSGIRGIDDASIVVLMSEVAKIPGGRLAVHAENMEIIEAARARVQHDEPDGSLAAWTRARPSLAETEAVQRVLQFARETGCPVTIPHMSVGQDIALLREHAVGVDAVFETCPHFLLFTCESPIGVWGKANPPLRGALDQAALWAALKGGALDVLGSDHCPFDAKTKQADRTIWEARPGIPNGSAVILPMMFDRRAGDPEISAAMITELTSQNAAARFALAGKGTIALGADADLAIIDATPAVFDSAELGGVATHSPYDGRTFGHRVWATIARGDMVFLEGERRNPTRPARVLT</sequence>
<dbReference type="GO" id="GO:0006145">
    <property type="term" value="P:purine nucleobase catabolic process"/>
    <property type="evidence" value="ECO:0007669"/>
    <property type="project" value="TreeGrafter"/>
</dbReference>
<evidence type="ECO:0000313" key="3">
    <source>
        <dbReference type="Proteomes" id="UP001321506"/>
    </source>
</evidence>
<dbReference type="PANTHER" id="PTHR43668">
    <property type="entry name" value="ALLANTOINASE"/>
    <property type="match status" value="1"/>
</dbReference>
<dbReference type="PANTHER" id="PTHR43668:SF2">
    <property type="entry name" value="ALLANTOINASE"/>
    <property type="match status" value="1"/>
</dbReference>
<evidence type="ECO:0000313" key="2">
    <source>
        <dbReference type="EMBL" id="MDI2098652.1"/>
    </source>
</evidence>
<dbReference type="SUPFAM" id="SSF51556">
    <property type="entry name" value="Metallo-dependent hydrolases"/>
    <property type="match status" value="1"/>
</dbReference>
<dbReference type="GO" id="GO:0004038">
    <property type="term" value="F:allantoinase activity"/>
    <property type="evidence" value="ECO:0007669"/>
    <property type="project" value="TreeGrafter"/>
</dbReference>
<dbReference type="AlphaFoldDB" id="A0AAW6TAQ7"/>
<dbReference type="Pfam" id="PF01979">
    <property type="entry name" value="Amidohydro_1"/>
    <property type="match status" value="1"/>
</dbReference>
<proteinExistence type="predicted"/>
<dbReference type="InterPro" id="IPR006680">
    <property type="entry name" value="Amidohydro-rel"/>
</dbReference>
<reference evidence="2 3" key="1">
    <citation type="submission" date="2023-04" db="EMBL/GenBank/DDBJ databases">
        <title>Klugiella caeni sp. nov. isolated from the sludge of biochemical tank.</title>
        <authorList>
            <person name="Geng K."/>
        </authorList>
    </citation>
    <scope>NUCLEOTIDE SEQUENCE [LARGE SCALE GENOMIC DNA]</scope>
    <source>
        <strain evidence="2 3">YN-L-19</strain>
    </source>
</reference>
<dbReference type="Gene3D" id="3.20.20.140">
    <property type="entry name" value="Metal-dependent hydrolases"/>
    <property type="match status" value="1"/>
</dbReference>
<dbReference type="InterPro" id="IPR011059">
    <property type="entry name" value="Metal-dep_hydrolase_composite"/>
</dbReference>
<dbReference type="Proteomes" id="UP001321506">
    <property type="component" value="Unassembled WGS sequence"/>
</dbReference>
<feature type="domain" description="Amidohydrolase-related" evidence="1">
    <location>
        <begin position="47"/>
        <end position="423"/>
    </location>
</feature>
<dbReference type="EMBL" id="JASATX010000002">
    <property type="protein sequence ID" value="MDI2098652.1"/>
    <property type="molecule type" value="Genomic_DNA"/>
</dbReference>
<dbReference type="GO" id="GO:0005737">
    <property type="term" value="C:cytoplasm"/>
    <property type="evidence" value="ECO:0007669"/>
    <property type="project" value="TreeGrafter"/>
</dbReference>
<dbReference type="Gene3D" id="2.30.40.10">
    <property type="entry name" value="Urease, subunit C, domain 1"/>
    <property type="match status" value="1"/>
</dbReference>
<evidence type="ECO:0000259" key="1">
    <source>
        <dbReference type="Pfam" id="PF01979"/>
    </source>
</evidence>
<dbReference type="InterPro" id="IPR032466">
    <property type="entry name" value="Metal_Hydrolase"/>
</dbReference>
<dbReference type="InterPro" id="IPR050138">
    <property type="entry name" value="DHOase/Allantoinase_Hydrolase"/>
</dbReference>
<organism evidence="2 3">
    <name type="scientific">Ruicaihuangia caeni</name>
    <dbReference type="NCBI Taxonomy" id="3042517"/>
    <lineage>
        <taxon>Bacteria</taxon>
        <taxon>Bacillati</taxon>
        <taxon>Actinomycetota</taxon>
        <taxon>Actinomycetes</taxon>
        <taxon>Micrococcales</taxon>
        <taxon>Microbacteriaceae</taxon>
        <taxon>Ruicaihuangia</taxon>
    </lineage>
</organism>